<protein>
    <submittedName>
        <fullName evidence="11">ABC transporter ATP-binding protein</fullName>
    </submittedName>
</protein>
<feature type="compositionally biased region" description="Low complexity" evidence="7">
    <location>
        <begin position="646"/>
        <end position="661"/>
    </location>
</feature>
<keyword evidence="4 11" id="KW-0067">ATP-binding</keyword>
<evidence type="ECO:0000256" key="6">
    <source>
        <dbReference type="ARBA" id="ARBA00023136"/>
    </source>
</evidence>
<keyword evidence="6 8" id="KW-0472">Membrane</keyword>
<organism evidence="11 12">
    <name type="scientific">Amycolatopsis mongoliensis</name>
    <dbReference type="NCBI Taxonomy" id="715475"/>
    <lineage>
        <taxon>Bacteria</taxon>
        <taxon>Bacillati</taxon>
        <taxon>Actinomycetota</taxon>
        <taxon>Actinomycetes</taxon>
        <taxon>Pseudonocardiales</taxon>
        <taxon>Pseudonocardiaceae</taxon>
        <taxon>Amycolatopsis</taxon>
    </lineage>
</organism>
<evidence type="ECO:0000256" key="4">
    <source>
        <dbReference type="ARBA" id="ARBA00022840"/>
    </source>
</evidence>
<feature type="domain" description="ABC transporter" evidence="9">
    <location>
        <begin position="389"/>
        <end position="634"/>
    </location>
</feature>
<evidence type="ECO:0000313" key="12">
    <source>
        <dbReference type="Proteomes" id="UP001239397"/>
    </source>
</evidence>
<comment type="subcellular location">
    <subcellularLocation>
        <location evidence="1">Cell membrane</location>
        <topology evidence="1">Multi-pass membrane protein</topology>
    </subcellularLocation>
</comment>
<dbReference type="InterPro" id="IPR003593">
    <property type="entry name" value="AAA+_ATPase"/>
</dbReference>
<evidence type="ECO:0000256" key="5">
    <source>
        <dbReference type="ARBA" id="ARBA00022989"/>
    </source>
</evidence>
<keyword evidence="12" id="KW-1185">Reference proteome</keyword>
<dbReference type="GO" id="GO:0005524">
    <property type="term" value="F:ATP binding"/>
    <property type="evidence" value="ECO:0007669"/>
    <property type="project" value="UniProtKB-KW"/>
</dbReference>
<evidence type="ECO:0000256" key="2">
    <source>
        <dbReference type="ARBA" id="ARBA00022692"/>
    </source>
</evidence>
<dbReference type="KEGG" id="amog:QRX60_15550"/>
<keyword evidence="3" id="KW-0547">Nucleotide-binding</keyword>
<dbReference type="Pfam" id="PF00005">
    <property type="entry name" value="ABC_tran"/>
    <property type="match status" value="1"/>
</dbReference>
<dbReference type="InterPro" id="IPR027417">
    <property type="entry name" value="P-loop_NTPase"/>
</dbReference>
<dbReference type="InterPro" id="IPR003439">
    <property type="entry name" value="ABC_transporter-like_ATP-bd"/>
</dbReference>
<dbReference type="Gene3D" id="3.40.50.300">
    <property type="entry name" value="P-loop containing nucleotide triphosphate hydrolases"/>
    <property type="match status" value="1"/>
</dbReference>
<feature type="transmembrane region" description="Helical" evidence="8">
    <location>
        <begin position="302"/>
        <end position="320"/>
    </location>
</feature>
<gene>
    <name evidence="11" type="ORF">QRX60_15550</name>
</gene>
<evidence type="ECO:0000259" key="10">
    <source>
        <dbReference type="PROSITE" id="PS50929"/>
    </source>
</evidence>
<evidence type="ECO:0000256" key="7">
    <source>
        <dbReference type="SAM" id="MobiDB-lite"/>
    </source>
</evidence>
<feature type="region of interest" description="Disordered" evidence="7">
    <location>
        <begin position="643"/>
        <end position="702"/>
    </location>
</feature>
<dbReference type="EMBL" id="CP127295">
    <property type="protein sequence ID" value="WIY05183.1"/>
    <property type="molecule type" value="Genomic_DNA"/>
</dbReference>
<evidence type="ECO:0000256" key="8">
    <source>
        <dbReference type="SAM" id="Phobius"/>
    </source>
</evidence>
<sequence length="702" mass="74918">MRRSAGTPQDTTEPAPLIGVENVKMPEWARVDERVADAGFGQAVRALPAAIAVVLRLAWRTSPPLTLLAGLVHVVSGCVTAFGLLATANVFTALLERGPTPDRVLQSLPAIAVVTGSYAARALLDAAVAAVEGALRPRVTAAADDAVTAAVVRVGLIAFEDADFRELARQGARFGVRAIETSLRRVADLTSSAISLAAAMLTAGLLNPWLAPVLLLAAAADGWAAARVAKLNYRHFLDTVGRNIRKSVVEEVATWRSMALERHALTLQEPLLGEYRRISRSLVREEVRLAHRSNLVRTTGRAAAGFGTAVAYLVLGWLLYSGGMELALAGTAVLAMRTASTALSNTMRAVNSLYEDSFYIGFYNQLLVESVQRQPPPTALTAPADPGEIRLEGVTFTYPGRGSPALRDISLTIKRGEVVALVGENGSGKTTLGKLLTGLYPPDEGVVRWDDVDLAHADPASVHANIAVIAQEPAEWPMTAANNITVGRLGRADPDSRAWREAVDYSGADEVIESLPAKENTVLSKKFDEGHDLSGGQWQRMGIARGIYRDASVLVADEPTAALDARAEARVFAGLQHASTSHHGRRTTVLVTHRLANIRSADRILVLEKGRLIEQGTHDELISAGGTYHELYEIQARAYRNGTEVPAPRAAQRPAPGTPGRAPRRPEQREASPDVRGCAGPRRPNSPFAKPAGDPTLSAATS</sequence>
<dbReference type="PROSITE" id="PS50893">
    <property type="entry name" value="ABC_TRANSPORTER_2"/>
    <property type="match status" value="1"/>
</dbReference>
<evidence type="ECO:0000259" key="9">
    <source>
        <dbReference type="PROSITE" id="PS50893"/>
    </source>
</evidence>
<feature type="compositionally biased region" description="Basic and acidic residues" evidence="7">
    <location>
        <begin position="664"/>
        <end position="673"/>
    </location>
</feature>
<dbReference type="InterPro" id="IPR011527">
    <property type="entry name" value="ABC1_TM_dom"/>
</dbReference>
<dbReference type="InterPro" id="IPR039421">
    <property type="entry name" value="Type_1_exporter"/>
</dbReference>
<feature type="domain" description="ABC transmembrane type-1" evidence="10">
    <location>
        <begin position="264"/>
        <end position="355"/>
    </location>
</feature>
<evidence type="ECO:0000256" key="3">
    <source>
        <dbReference type="ARBA" id="ARBA00022741"/>
    </source>
</evidence>
<dbReference type="PROSITE" id="PS50929">
    <property type="entry name" value="ABC_TM1F"/>
    <property type="match status" value="1"/>
</dbReference>
<feature type="transmembrane region" description="Helical" evidence="8">
    <location>
        <begin position="71"/>
        <end position="95"/>
    </location>
</feature>
<dbReference type="AlphaFoldDB" id="A0A9Y2JVZ0"/>
<dbReference type="PANTHER" id="PTHR43394">
    <property type="entry name" value="ATP-DEPENDENT PERMEASE MDL1, MITOCHONDRIAL"/>
    <property type="match status" value="1"/>
</dbReference>
<dbReference type="GO" id="GO:0005886">
    <property type="term" value="C:plasma membrane"/>
    <property type="evidence" value="ECO:0007669"/>
    <property type="project" value="UniProtKB-SubCell"/>
</dbReference>
<reference evidence="11 12" key="1">
    <citation type="submission" date="2023-06" db="EMBL/GenBank/DDBJ databases">
        <authorList>
            <person name="Oyuntsetseg B."/>
            <person name="Kim S.B."/>
        </authorList>
    </citation>
    <scope>NUCLEOTIDE SEQUENCE [LARGE SCALE GENOMIC DNA]</scope>
    <source>
        <strain evidence="11 12">4-36</strain>
    </source>
</reference>
<accession>A0A9Y2JVZ0</accession>
<dbReference type="InterPro" id="IPR036640">
    <property type="entry name" value="ABC1_TM_sf"/>
</dbReference>
<dbReference type="SMART" id="SM00382">
    <property type="entry name" value="AAA"/>
    <property type="match status" value="1"/>
</dbReference>
<dbReference type="SUPFAM" id="SSF52540">
    <property type="entry name" value="P-loop containing nucleoside triphosphate hydrolases"/>
    <property type="match status" value="1"/>
</dbReference>
<dbReference type="Gene3D" id="1.20.1560.10">
    <property type="entry name" value="ABC transporter type 1, transmembrane domain"/>
    <property type="match status" value="1"/>
</dbReference>
<dbReference type="PROSITE" id="PS00211">
    <property type="entry name" value="ABC_TRANSPORTER_1"/>
    <property type="match status" value="1"/>
</dbReference>
<dbReference type="InterPro" id="IPR017871">
    <property type="entry name" value="ABC_transporter-like_CS"/>
</dbReference>
<dbReference type="SUPFAM" id="SSF90123">
    <property type="entry name" value="ABC transporter transmembrane region"/>
    <property type="match status" value="1"/>
</dbReference>
<evidence type="ECO:0000313" key="11">
    <source>
        <dbReference type="EMBL" id="WIY05183.1"/>
    </source>
</evidence>
<keyword evidence="2 8" id="KW-0812">Transmembrane</keyword>
<evidence type="ECO:0000256" key="1">
    <source>
        <dbReference type="ARBA" id="ARBA00004651"/>
    </source>
</evidence>
<proteinExistence type="predicted"/>
<keyword evidence="5 8" id="KW-1133">Transmembrane helix</keyword>
<dbReference type="PANTHER" id="PTHR43394:SF1">
    <property type="entry name" value="ATP-BINDING CASSETTE SUB-FAMILY B MEMBER 10, MITOCHONDRIAL"/>
    <property type="match status" value="1"/>
</dbReference>
<dbReference type="CDD" id="cd03228">
    <property type="entry name" value="ABCC_MRP_Like"/>
    <property type="match status" value="1"/>
</dbReference>
<name>A0A9Y2JVZ0_9PSEU</name>
<dbReference type="GO" id="GO:0016887">
    <property type="term" value="F:ATP hydrolysis activity"/>
    <property type="evidence" value="ECO:0007669"/>
    <property type="project" value="InterPro"/>
</dbReference>
<dbReference type="Proteomes" id="UP001239397">
    <property type="component" value="Chromosome"/>
</dbReference>
<dbReference type="GO" id="GO:0015421">
    <property type="term" value="F:ABC-type oligopeptide transporter activity"/>
    <property type="evidence" value="ECO:0007669"/>
    <property type="project" value="TreeGrafter"/>
</dbReference>